<dbReference type="PANTHER" id="PTHR45962:SF1">
    <property type="entry name" value="N-FATTY-ACYL-AMINO ACID SYNTHASE_HYDROLASE PM20D1"/>
    <property type="match status" value="1"/>
</dbReference>
<dbReference type="RefSeq" id="WP_184152310.1">
    <property type="nucleotide sequence ID" value="NZ_JACHKA010000001.1"/>
</dbReference>
<gene>
    <name evidence="8" type="ORF">HNP60_001643</name>
</gene>
<dbReference type="InterPro" id="IPR036264">
    <property type="entry name" value="Bact_exopeptidase_dim_dom"/>
</dbReference>
<evidence type="ECO:0000313" key="9">
    <source>
        <dbReference type="Proteomes" id="UP001138540"/>
    </source>
</evidence>
<keyword evidence="2" id="KW-0645">Protease</keyword>
<keyword evidence="4" id="KW-0378">Hydrolase</keyword>
<keyword evidence="9" id="KW-1185">Reference proteome</keyword>
<evidence type="ECO:0000259" key="7">
    <source>
        <dbReference type="Pfam" id="PF07687"/>
    </source>
</evidence>
<evidence type="ECO:0000313" key="8">
    <source>
        <dbReference type="EMBL" id="MBB5985669.1"/>
    </source>
</evidence>
<feature type="chain" id="PRO_5045360603" evidence="6">
    <location>
        <begin position="21"/>
        <end position="453"/>
    </location>
</feature>
<evidence type="ECO:0000256" key="3">
    <source>
        <dbReference type="ARBA" id="ARBA00022723"/>
    </source>
</evidence>
<organism evidence="8 9">
    <name type="scientific">Sphingobium lignivorans</name>
    <dbReference type="NCBI Taxonomy" id="2735886"/>
    <lineage>
        <taxon>Bacteria</taxon>
        <taxon>Pseudomonadati</taxon>
        <taxon>Pseudomonadota</taxon>
        <taxon>Alphaproteobacteria</taxon>
        <taxon>Sphingomonadales</taxon>
        <taxon>Sphingomonadaceae</taxon>
        <taxon>Sphingobium</taxon>
    </lineage>
</organism>
<comment type="caution">
    <text evidence="8">The sequence shown here is derived from an EMBL/GenBank/DDBJ whole genome shotgun (WGS) entry which is preliminary data.</text>
</comment>
<evidence type="ECO:0000256" key="2">
    <source>
        <dbReference type="ARBA" id="ARBA00022670"/>
    </source>
</evidence>
<evidence type="ECO:0000256" key="1">
    <source>
        <dbReference type="ARBA" id="ARBA00006247"/>
    </source>
</evidence>
<dbReference type="Proteomes" id="UP001138540">
    <property type="component" value="Unassembled WGS sequence"/>
</dbReference>
<dbReference type="Gene3D" id="1.10.150.900">
    <property type="match status" value="1"/>
</dbReference>
<evidence type="ECO:0000256" key="4">
    <source>
        <dbReference type="ARBA" id="ARBA00022801"/>
    </source>
</evidence>
<dbReference type="SUPFAM" id="SSF55031">
    <property type="entry name" value="Bacterial exopeptidase dimerisation domain"/>
    <property type="match status" value="1"/>
</dbReference>
<protein>
    <submittedName>
        <fullName evidence="8">Acetylornithine deacetylase/succinyl-diaminopimelate desuccinylase-like protein</fullName>
    </submittedName>
</protein>
<dbReference type="SUPFAM" id="SSF53187">
    <property type="entry name" value="Zn-dependent exopeptidases"/>
    <property type="match status" value="1"/>
</dbReference>
<evidence type="ECO:0000256" key="6">
    <source>
        <dbReference type="SAM" id="SignalP"/>
    </source>
</evidence>
<name>A0ABR6NEG6_9SPHN</name>
<dbReference type="Gene3D" id="3.30.70.360">
    <property type="match status" value="1"/>
</dbReference>
<keyword evidence="5" id="KW-0862">Zinc</keyword>
<keyword evidence="3" id="KW-0479">Metal-binding</keyword>
<accession>A0ABR6NEG6</accession>
<dbReference type="InterPro" id="IPR002933">
    <property type="entry name" value="Peptidase_M20"/>
</dbReference>
<keyword evidence="6" id="KW-0732">Signal</keyword>
<comment type="similarity">
    <text evidence="1">Belongs to the peptidase M20A family.</text>
</comment>
<proteinExistence type="inferred from homology"/>
<dbReference type="EMBL" id="JACHKA010000001">
    <property type="protein sequence ID" value="MBB5985669.1"/>
    <property type="molecule type" value="Genomic_DNA"/>
</dbReference>
<sequence>MRRMLLALAFTLSSASMAQAQGVPAVKEILMRSVAVPTVEGRGKVPELAEYYAGVLRSAGFAAGDLAFVPMGETGYFTATLRGKRSDKPTILLGHMDVVEAKAADWERDPFVPVEENGYIFGRGAEDNKYDVAMMVATMARLKQEKFRPAQDIVLVLTGDEETQMATTRAAAQAYRHAGLVLNGDAGGTLIEEDRRPGMVFLQAGEKSYVDFSVTMTDPGGHSSAPTATNPIYRMARALARLDAFRFPAMQNELTRAVLAARVPVEAPETRAAIEAFLADPSDTAAADLLSARPELIGQIRTTCIATMIEGGHAPNALPQTARANVNCRVFPGVAIETVHKTLVDVLAEPAMEVTVSDDATASDASPLRPDVMKALTAAAGRRFPGVPVVPVMSAGATDSLHFRALGIPSYGVGSLAMRTSDSFAHGLNERVPVDGMESALVYWHDLLTALTK</sequence>
<dbReference type="Pfam" id="PF01546">
    <property type="entry name" value="Peptidase_M20"/>
    <property type="match status" value="1"/>
</dbReference>
<reference evidence="8 9" key="1">
    <citation type="submission" date="2020-08" db="EMBL/GenBank/DDBJ databases">
        <title>Exploring microbial biodiversity for novel pathways involved in the catabolism of aromatic compounds derived from lignin.</title>
        <authorList>
            <person name="Elkins J."/>
        </authorList>
    </citation>
    <scope>NUCLEOTIDE SEQUENCE [LARGE SCALE GENOMIC DNA]</scope>
    <source>
        <strain evidence="8 9">B1D3A</strain>
    </source>
</reference>
<evidence type="ECO:0000256" key="5">
    <source>
        <dbReference type="ARBA" id="ARBA00022833"/>
    </source>
</evidence>
<dbReference type="InterPro" id="IPR047177">
    <property type="entry name" value="Pept_M20A"/>
</dbReference>
<dbReference type="Pfam" id="PF07687">
    <property type="entry name" value="M20_dimer"/>
    <property type="match status" value="1"/>
</dbReference>
<dbReference type="PANTHER" id="PTHR45962">
    <property type="entry name" value="N-FATTY-ACYL-AMINO ACID SYNTHASE/HYDROLASE PM20D1"/>
    <property type="match status" value="1"/>
</dbReference>
<dbReference type="NCBIfam" id="NF006596">
    <property type="entry name" value="PRK09133.1"/>
    <property type="match status" value="1"/>
</dbReference>
<feature type="domain" description="Peptidase M20 dimerisation" evidence="7">
    <location>
        <begin position="205"/>
        <end position="352"/>
    </location>
</feature>
<dbReference type="Gene3D" id="3.40.630.10">
    <property type="entry name" value="Zn peptidases"/>
    <property type="match status" value="1"/>
</dbReference>
<dbReference type="InterPro" id="IPR011650">
    <property type="entry name" value="Peptidase_M20_dimer"/>
</dbReference>
<feature type="signal peptide" evidence="6">
    <location>
        <begin position="1"/>
        <end position="20"/>
    </location>
</feature>